<evidence type="ECO:0000259" key="8">
    <source>
        <dbReference type="Pfam" id="PF02770"/>
    </source>
</evidence>
<dbReference type="PANTHER" id="PTHR43884">
    <property type="entry name" value="ACYL-COA DEHYDROGENASE"/>
    <property type="match status" value="1"/>
</dbReference>
<dbReference type="Proteomes" id="UP000606172">
    <property type="component" value="Unassembled WGS sequence"/>
</dbReference>
<evidence type="ECO:0000259" key="7">
    <source>
        <dbReference type="Pfam" id="PF00441"/>
    </source>
</evidence>
<dbReference type="Pfam" id="PF02770">
    <property type="entry name" value="Acyl-CoA_dh_M"/>
    <property type="match status" value="1"/>
</dbReference>
<dbReference type="Gene3D" id="1.20.140.10">
    <property type="entry name" value="Butyryl-CoA Dehydrogenase, subunit A, domain 3"/>
    <property type="match status" value="1"/>
</dbReference>
<dbReference type="InterPro" id="IPR046373">
    <property type="entry name" value="Acyl-CoA_Oxase/DH_mid-dom_sf"/>
</dbReference>
<dbReference type="GO" id="GO:0003995">
    <property type="term" value="F:acyl-CoA dehydrogenase activity"/>
    <property type="evidence" value="ECO:0007669"/>
    <property type="project" value="TreeGrafter"/>
</dbReference>
<evidence type="ECO:0000256" key="6">
    <source>
        <dbReference type="RuleBase" id="RU362125"/>
    </source>
</evidence>
<feature type="domain" description="Acyl-CoA dehydrogenase/oxidase N-terminal" evidence="9">
    <location>
        <begin position="38"/>
        <end position="104"/>
    </location>
</feature>
<evidence type="ECO:0000313" key="11">
    <source>
        <dbReference type="Proteomes" id="UP000606172"/>
    </source>
</evidence>
<feature type="domain" description="Acyl-CoA dehydrogenase/oxidase C-terminal" evidence="7">
    <location>
        <begin position="262"/>
        <end position="383"/>
    </location>
</feature>
<dbReference type="PANTHER" id="PTHR43884:SF25">
    <property type="entry name" value="ACYL-COA DEHYDROGENASE YDBM-RELATED"/>
    <property type="match status" value="1"/>
</dbReference>
<sequence>MTLQIEKSPIVGSLREPITPEGRDLLDIVTTHLPAIGAVAAENDRQGTFPAAVFEGLRKDGVMGGTVPTEFGGFGVGCMHDVALVLMKVAEADASTALALHMQLSRGLTLAYEWRRGSSVARSLAERVLRKMGTEGAVVCTGVKDAPKGGIVTTLLPAEGGGWTLSGRKTLVSLAPIATDFAIYARAHVPDGPPRYALAVLPRQSPGLTVLDNWDGLGMRASGTVDIVFDNCPIAPEDVLLREVAGERNIAILAGQTVSSIAMLGIYTGVAQAARDLAVGQLKRRGKVTSGAVRTLVAEMDARLFTLRSSVAGALAVADALAYDEVTDPAERGLQMMTPFQCAKLMVNRLAPAIVSDCLTVVGGASYSGSNPLSRLYRDVRAGGFMQPYTYPDAVDYLSGQVFGPLDEGQQG</sequence>
<dbReference type="Gene3D" id="2.40.110.10">
    <property type="entry name" value="Butyryl-CoA Dehydrogenase, subunit A, domain 2"/>
    <property type="match status" value="1"/>
</dbReference>
<dbReference type="EMBL" id="BOOW01000006">
    <property type="protein sequence ID" value="GII90685.1"/>
    <property type="molecule type" value="Genomic_DNA"/>
</dbReference>
<organism evidence="10 11">
    <name type="scientific">Sinosporangium siamense</name>
    <dbReference type="NCBI Taxonomy" id="1367973"/>
    <lineage>
        <taxon>Bacteria</taxon>
        <taxon>Bacillati</taxon>
        <taxon>Actinomycetota</taxon>
        <taxon>Actinomycetes</taxon>
        <taxon>Streptosporangiales</taxon>
        <taxon>Streptosporangiaceae</taxon>
        <taxon>Sinosporangium</taxon>
    </lineage>
</organism>
<keyword evidence="3 6" id="KW-0285">Flavoprotein</keyword>
<dbReference type="InterPro" id="IPR013786">
    <property type="entry name" value="AcylCoA_DH/ox_N"/>
</dbReference>
<evidence type="ECO:0000256" key="2">
    <source>
        <dbReference type="ARBA" id="ARBA00009347"/>
    </source>
</evidence>
<protein>
    <submittedName>
        <fullName evidence="10">Acyl-CoA dehydrogenase</fullName>
    </submittedName>
</protein>
<dbReference type="InterPro" id="IPR009075">
    <property type="entry name" value="AcylCo_DH/oxidase_C"/>
</dbReference>
<dbReference type="CDD" id="cd00567">
    <property type="entry name" value="ACAD"/>
    <property type="match status" value="1"/>
</dbReference>
<evidence type="ECO:0000259" key="9">
    <source>
        <dbReference type="Pfam" id="PF02771"/>
    </source>
</evidence>
<name>A0A919RB51_9ACTN</name>
<dbReference type="InterPro" id="IPR036250">
    <property type="entry name" value="AcylCo_DH-like_C"/>
</dbReference>
<keyword evidence="5 6" id="KW-0560">Oxidoreductase</keyword>
<evidence type="ECO:0000256" key="5">
    <source>
        <dbReference type="ARBA" id="ARBA00023002"/>
    </source>
</evidence>
<dbReference type="RefSeq" id="WP_204021245.1">
    <property type="nucleotide sequence ID" value="NZ_BOOW01000006.1"/>
</dbReference>
<dbReference type="InterPro" id="IPR009100">
    <property type="entry name" value="AcylCoA_DH/oxidase_NM_dom_sf"/>
</dbReference>
<feature type="domain" description="Acyl-CoA oxidase/dehydrogenase middle" evidence="8">
    <location>
        <begin position="151"/>
        <end position="232"/>
    </location>
</feature>
<comment type="caution">
    <text evidence="10">The sequence shown here is derived from an EMBL/GenBank/DDBJ whole genome shotgun (WGS) entry which is preliminary data.</text>
</comment>
<dbReference type="InterPro" id="IPR037069">
    <property type="entry name" value="AcylCoA_DH/ox_N_sf"/>
</dbReference>
<accession>A0A919RB51</accession>
<comment type="similarity">
    <text evidence="2 6">Belongs to the acyl-CoA dehydrogenase family.</text>
</comment>
<dbReference type="InterPro" id="IPR006091">
    <property type="entry name" value="Acyl-CoA_Oxase/DH_mid-dom"/>
</dbReference>
<evidence type="ECO:0000313" key="10">
    <source>
        <dbReference type="EMBL" id="GII90685.1"/>
    </source>
</evidence>
<keyword evidence="4 6" id="KW-0274">FAD</keyword>
<dbReference type="AlphaFoldDB" id="A0A919RB51"/>
<evidence type="ECO:0000256" key="4">
    <source>
        <dbReference type="ARBA" id="ARBA00022827"/>
    </source>
</evidence>
<evidence type="ECO:0000256" key="3">
    <source>
        <dbReference type="ARBA" id="ARBA00022630"/>
    </source>
</evidence>
<dbReference type="Gene3D" id="1.10.540.10">
    <property type="entry name" value="Acyl-CoA dehydrogenase/oxidase, N-terminal domain"/>
    <property type="match status" value="1"/>
</dbReference>
<reference evidence="10" key="1">
    <citation type="submission" date="2021-01" db="EMBL/GenBank/DDBJ databases">
        <title>Whole genome shotgun sequence of Sinosporangium siamense NBRC 109515.</title>
        <authorList>
            <person name="Komaki H."/>
            <person name="Tamura T."/>
        </authorList>
    </citation>
    <scope>NUCLEOTIDE SEQUENCE</scope>
    <source>
        <strain evidence="10">NBRC 109515</strain>
    </source>
</reference>
<keyword evidence="11" id="KW-1185">Reference proteome</keyword>
<proteinExistence type="inferred from homology"/>
<dbReference type="PIRSF" id="PIRSF016578">
    <property type="entry name" value="HsaA"/>
    <property type="match status" value="1"/>
</dbReference>
<dbReference type="GO" id="GO:0050660">
    <property type="term" value="F:flavin adenine dinucleotide binding"/>
    <property type="evidence" value="ECO:0007669"/>
    <property type="project" value="InterPro"/>
</dbReference>
<dbReference type="Pfam" id="PF00441">
    <property type="entry name" value="Acyl-CoA_dh_1"/>
    <property type="match status" value="1"/>
</dbReference>
<dbReference type="SUPFAM" id="SSF47203">
    <property type="entry name" value="Acyl-CoA dehydrogenase C-terminal domain-like"/>
    <property type="match status" value="1"/>
</dbReference>
<comment type="cofactor">
    <cofactor evidence="1 6">
        <name>FAD</name>
        <dbReference type="ChEBI" id="CHEBI:57692"/>
    </cofactor>
</comment>
<dbReference type="SUPFAM" id="SSF56645">
    <property type="entry name" value="Acyl-CoA dehydrogenase NM domain-like"/>
    <property type="match status" value="1"/>
</dbReference>
<evidence type="ECO:0000256" key="1">
    <source>
        <dbReference type="ARBA" id="ARBA00001974"/>
    </source>
</evidence>
<dbReference type="Pfam" id="PF02771">
    <property type="entry name" value="Acyl-CoA_dh_N"/>
    <property type="match status" value="1"/>
</dbReference>
<gene>
    <name evidence="10" type="ORF">Ssi02_09160</name>
</gene>